<evidence type="ECO:0000313" key="4">
    <source>
        <dbReference type="Proteomes" id="UP000015351"/>
    </source>
</evidence>
<dbReference type="RefSeq" id="WP_021100902.1">
    <property type="nucleotide sequence ID" value="NZ_KE557307.1"/>
</dbReference>
<dbReference type="EMBL" id="AONI01000011">
    <property type="protein sequence ID" value="EPX78555.1"/>
    <property type="molecule type" value="Genomic_DNA"/>
</dbReference>
<dbReference type="HOGENOM" id="CLU_1146380_0_0_5"/>
<accession>S9RKA7</accession>
<keyword evidence="2" id="KW-0456">Lyase</keyword>
<reference evidence="4" key="1">
    <citation type="journal article" date="2013" name="Stand. Genomic Sci.">
        <title>Genome sequence of the Litoreibacter arenae type strain (DSM 19593(T)), a member of the Roseobacter clade isolated from sea sand.</title>
        <authorList>
            <person name="Riedel T."/>
            <person name="Fiebig A."/>
            <person name="Petersen J."/>
            <person name="Gronow S."/>
            <person name="Kyrpides N.C."/>
            <person name="Goker M."/>
            <person name="Klenk H.P."/>
        </authorList>
    </citation>
    <scope>NUCLEOTIDE SEQUENCE [LARGE SCALE GENOMIC DNA]</scope>
    <source>
        <strain evidence="4">DSM 19593</strain>
    </source>
</reference>
<keyword evidence="1" id="KW-0479">Metal-binding</keyword>
<dbReference type="AlphaFoldDB" id="S9RKA7"/>
<dbReference type="Proteomes" id="UP000015351">
    <property type="component" value="Unassembled WGS sequence"/>
</dbReference>
<evidence type="ECO:0000313" key="3">
    <source>
        <dbReference type="EMBL" id="EPX78555.1"/>
    </source>
</evidence>
<evidence type="ECO:0000256" key="1">
    <source>
        <dbReference type="ARBA" id="ARBA00022723"/>
    </source>
</evidence>
<organism evidence="3 4">
    <name type="scientific">Litoreibacter arenae DSM 19593</name>
    <dbReference type="NCBI Taxonomy" id="1123360"/>
    <lineage>
        <taxon>Bacteria</taxon>
        <taxon>Pseudomonadati</taxon>
        <taxon>Pseudomonadota</taxon>
        <taxon>Alphaproteobacteria</taxon>
        <taxon>Rhodobacterales</taxon>
        <taxon>Roseobacteraceae</taxon>
        <taxon>Litoreibacter</taxon>
    </lineage>
</organism>
<evidence type="ECO:0000256" key="2">
    <source>
        <dbReference type="ARBA" id="ARBA00023239"/>
    </source>
</evidence>
<sequence>MVSHGQPSDPDPAEAALSRITPTVPGWRVESATLAKPSALETALSRAGTSPVIYPMFMTDGWFVQSALRDRLSPADRPVILPPLGVDPDLPGVVARALKAELTRQGWKADETTLMVAAHGSGRSPNSARDTEQFVERLSRLIRFEKIRTGYVEQPPFLPDVTVLCPPKSICLPFFAADGGHVQDDIQDALTACGFSGPCMDPVGLLPGVRGLIVQGISRAALGGI</sequence>
<dbReference type="STRING" id="1123360.thalar_02347"/>
<dbReference type="SUPFAM" id="SSF53800">
    <property type="entry name" value="Chelatase"/>
    <property type="match status" value="2"/>
</dbReference>
<dbReference type="Gene3D" id="3.40.50.1400">
    <property type="match status" value="2"/>
</dbReference>
<dbReference type="GO" id="GO:0046872">
    <property type="term" value="F:metal ion binding"/>
    <property type="evidence" value="ECO:0007669"/>
    <property type="project" value="UniProtKB-KW"/>
</dbReference>
<comment type="caution">
    <text evidence="3">The sequence shown here is derived from an EMBL/GenBank/DDBJ whole genome shotgun (WGS) entry which is preliminary data.</text>
</comment>
<keyword evidence="4" id="KW-1185">Reference proteome</keyword>
<name>S9RKA7_9RHOB</name>
<dbReference type="eggNOG" id="COG2138">
    <property type="taxonomic scope" value="Bacteria"/>
</dbReference>
<proteinExistence type="predicted"/>
<protein>
    <recommendedName>
        <fullName evidence="5">Cobalamin biosynthesis protein CbiX</fullName>
    </recommendedName>
</protein>
<evidence type="ECO:0008006" key="5">
    <source>
        <dbReference type="Google" id="ProtNLM"/>
    </source>
</evidence>
<dbReference type="InterPro" id="IPR002762">
    <property type="entry name" value="CbiX-like"/>
</dbReference>
<dbReference type="GO" id="GO:0016829">
    <property type="term" value="F:lyase activity"/>
    <property type="evidence" value="ECO:0007669"/>
    <property type="project" value="UniProtKB-KW"/>
</dbReference>
<dbReference type="PATRIC" id="fig|1123360.3.peg.2325"/>
<dbReference type="Pfam" id="PF01903">
    <property type="entry name" value="CbiX"/>
    <property type="match status" value="1"/>
</dbReference>
<dbReference type="CDD" id="cd03416">
    <property type="entry name" value="CbiX_SirB_N"/>
    <property type="match status" value="1"/>
</dbReference>
<gene>
    <name evidence="3" type="ORF">thalar_02347</name>
</gene>